<feature type="domain" description="AB hydrolase-1" evidence="1">
    <location>
        <begin position="27"/>
        <end position="218"/>
    </location>
</feature>
<gene>
    <name evidence="2" type="ORF">G7Y89_g4053</name>
</gene>
<dbReference type="PANTHER" id="PTHR43798">
    <property type="entry name" value="MONOACYLGLYCEROL LIPASE"/>
    <property type="match status" value="1"/>
</dbReference>
<dbReference type="InterPro" id="IPR000073">
    <property type="entry name" value="AB_hydrolase_1"/>
</dbReference>
<dbReference type="Gene3D" id="3.40.50.1820">
    <property type="entry name" value="alpha/beta hydrolase"/>
    <property type="match status" value="1"/>
</dbReference>
<dbReference type="Proteomes" id="UP000566819">
    <property type="component" value="Unassembled WGS sequence"/>
</dbReference>
<dbReference type="Pfam" id="PF12697">
    <property type="entry name" value="Abhydrolase_6"/>
    <property type="match status" value="1"/>
</dbReference>
<proteinExistence type="predicted"/>
<accession>A0A8H4RQZ6</accession>
<protein>
    <recommendedName>
        <fullName evidence="1">AB hydrolase-1 domain-containing protein</fullName>
    </recommendedName>
</protein>
<reference evidence="2 3" key="1">
    <citation type="submission" date="2020-03" db="EMBL/GenBank/DDBJ databases">
        <title>Draft Genome Sequence of Cudoniella acicularis.</title>
        <authorList>
            <person name="Buettner E."/>
            <person name="Kellner H."/>
        </authorList>
    </citation>
    <scope>NUCLEOTIDE SEQUENCE [LARGE SCALE GENOMIC DNA]</scope>
    <source>
        <strain evidence="2 3">DSM 108380</strain>
    </source>
</reference>
<dbReference type="GO" id="GO:0016020">
    <property type="term" value="C:membrane"/>
    <property type="evidence" value="ECO:0007669"/>
    <property type="project" value="TreeGrafter"/>
</dbReference>
<dbReference type="PRINTS" id="PR00111">
    <property type="entry name" value="ABHYDROLASE"/>
</dbReference>
<comment type="caution">
    <text evidence="2">The sequence shown here is derived from an EMBL/GenBank/DDBJ whole genome shotgun (WGS) entry which is preliminary data.</text>
</comment>
<name>A0A8H4RQZ6_9HELO</name>
<organism evidence="2 3">
    <name type="scientific">Cudoniella acicularis</name>
    <dbReference type="NCBI Taxonomy" id="354080"/>
    <lineage>
        <taxon>Eukaryota</taxon>
        <taxon>Fungi</taxon>
        <taxon>Dikarya</taxon>
        <taxon>Ascomycota</taxon>
        <taxon>Pezizomycotina</taxon>
        <taxon>Leotiomycetes</taxon>
        <taxon>Helotiales</taxon>
        <taxon>Tricladiaceae</taxon>
        <taxon>Cudoniella</taxon>
    </lineage>
</organism>
<dbReference type="PANTHER" id="PTHR43798:SF33">
    <property type="entry name" value="HYDROLASE, PUTATIVE (AFU_ORTHOLOGUE AFUA_2G14860)-RELATED"/>
    <property type="match status" value="1"/>
</dbReference>
<dbReference type="InterPro" id="IPR029058">
    <property type="entry name" value="AB_hydrolase_fold"/>
</dbReference>
<keyword evidence="3" id="KW-1185">Reference proteome</keyword>
<evidence type="ECO:0000313" key="3">
    <source>
        <dbReference type="Proteomes" id="UP000566819"/>
    </source>
</evidence>
<dbReference type="EMBL" id="JAAMPI010000212">
    <property type="protein sequence ID" value="KAF4634043.1"/>
    <property type="molecule type" value="Genomic_DNA"/>
</dbReference>
<evidence type="ECO:0000259" key="1">
    <source>
        <dbReference type="Pfam" id="PF12697"/>
    </source>
</evidence>
<evidence type="ECO:0000313" key="2">
    <source>
        <dbReference type="EMBL" id="KAF4634043.1"/>
    </source>
</evidence>
<sequence length="285" mass="31497">MTYQAVPSTPSPELFFKSINPEASRTILLLHAGFASHHEWDLVFLHLSSYHLLIPDLPGHGITTSAIIPFDLSDTANLLADLVTKHAKNCKADVVGLSLGGYTAIYTAQKYPEIIGEGGLFVSGCAHTVFSPGSYKSWGLGCVMFLGNWVITGLPKSAFDWFVTKRGLQINVDLYEAMRKASNYPLGQAVSNTLGDEMDEEGKSVWEGRFERTQARTCIVAGALDDPVPKCAERGVQLRRSNSQSRAFKVEGKHHGWDIQDPELFARGIRCWVKHQDMPEEFVAL</sequence>
<dbReference type="SUPFAM" id="SSF53474">
    <property type="entry name" value="alpha/beta-Hydrolases"/>
    <property type="match status" value="1"/>
</dbReference>
<dbReference type="AlphaFoldDB" id="A0A8H4RQZ6"/>
<dbReference type="OrthoDB" id="8119704at2759"/>
<dbReference type="InterPro" id="IPR050266">
    <property type="entry name" value="AB_hydrolase_sf"/>
</dbReference>